<dbReference type="Gene3D" id="3.20.20.450">
    <property type="entry name" value="EAL domain"/>
    <property type="match status" value="1"/>
</dbReference>
<dbReference type="EMBL" id="JBHSMJ010000040">
    <property type="protein sequence ID" value="MFC5451882.1"/>
    <property type="molecule type" value="Genomic_DNA"/>
</dbReference>
<dbReference type="SMART" id="SM00052">
    <property type="entry name" value="EAL"/>
    <property type="match status" value="1"/>
</dbReference>
<evidence type="ECO:0000256" key="4">
    <source>
        <dbReference type="ARBA" id="ARBA00022989"/>
    </source>
</evidence>
<evidence type="ECO:0000259" key="9">
    <source>
        <dbReference type="PROSITE" id="PS50887"/>
    </source>
</evidence>
<dbReference type="InterPro" id="IPR033479">
    <property type="entry name" value="dCache_1"/>
</dbReference>
<dbReference type="Gene3D" id="3.30.70.270">
    <property type="match status" value="1"/>
</dbReference>
<evidence type="ECO:0000256" key="1">
    <source>
        <dbReference type="ARBA" id="ARBA00004651"/>
    </source>
</evidence>
<dbReference type="InterPro" id="IPR050706">
    <property type="entry name" value="Cyclic-di-GMP_PDE-like"/>
</dbReference>
<keyword evidence="2" id="KW-1003">Cell membrane</keyword>
<dbReference type="InterPro" id="IPR043128">
    <property type="entry name" value="Rev_trsase/Diguanyl_cyclase"/>
</dbReference>
<dbReference type="SUPFAM" id="SSF141868">
    <property type="entry name" value="EAL domain-like"/>
    <property type="match status" value="1"/>
</dbReference>
<evidence type="ECO:0000313" key="11">
    <source>
        <dbReference type="Proteomes" id="UP001596044"/>
    </source>
</evidence>
<evidence type="ECO:0000256" key="2">
    <source>
        <dbReference type="ARBA" id="ARBA00022475"/>
    </source>
</evidence>
<dbReference type="NCBIfam" id="TIGR00254">
    <property type="entry name" value="GGDEF"/>
    <property type="match status" value="1"/>
</dbReference>
<reference evidence="11" key="1">
    <citation type="journal article" date="2019" name="Int. J. Syst. Evol. Microbiol.">
        <title>The Global Catalogue of Microorganisms (GCM) 10K type strain sequencing project: providing services to taxonomists for standard genome sequencing and annotation.</title>
        <authorList>
            <consortium name="The Broad Institute Genomics Platform"/>
            <consortium name="The Broad Institute Genome Sequencing Center for Infectious Disease"/>
            <person name="Wu L."/>
            <person name="Ma J."/>
        </authorList>
    </citation>
    <scope>NUCLEOTIDE SEQUENCE [LARGE SCALE GENOMIC DNA]</scope>
    <source>
        <strain evidence="11">KACC 11904</strain>
    </source>
</reference>
<feature type="domain" description="GGDEF" evidence="9">
    <location>
        <begin position="381"/>
        <end position="515"/>
    </location>
</feature>
<dbReference type="InterPro" id="IPR003660">
    <property type="entry name" value="HAMP_dom"/>
</dbReference>
<dbReference type="InterPro" id="IPR035919">
    <property type="entry name" value="EAL_sf"/>
</dbReference>
<dbReference type="PROSITE" id="PS50885">
    <property type="entry name" value="HAMP"/>
    <property type="match status" value="1"/>
</dbReference>
<dbReference type="Pfam" id="PF02743">
    <property type="entry name" value="dCache_1"/>
    <property type="match status" value="1"/>
</dbReference>
<dbReference type="PROSITE" id="PS50887">
    <property type="entry name" value="GGDEF"/>
    <property type="match status" value="1"/>
</dbReference>
<feature type="transmembrane region" description="Helical" evidence="6">
    <location>
        <begin position="276"/>
        <end position="299"/>
    </location>
</feature>
<dbReference type="SUPFAM" id="SSF158472">
    <property type="entry name" value="HAMP domain-like"/>
    <property type="match status" value="1"/>
</dbReference>
<dbReference type="SMART" id="SM00304">
    <property type="entry name" value="HAMP"/>
    <property type="match status" value="1"/>
</dbReference>
<dbReference type="RefSeq" id="WP_270879915.1">
    <property type="nucleotide sequence ID" value="NZ_JAQFVF010000027.1"/>
</dbReference>
<dbReference type="PANTHER" id="PTHR33121">
    <property type="entry name" value="CYCLIC DI-GMP PHOSPHODIESTERASE PDEF"/>
    <property type="match status" value="1"/>
</dbReference>
<protein>
    <submittedName>
        <fullName evidence="10">EAL domain-containing protein</fullName>
    </submittedName>
</protein>
<dbReference type="Proteomes" id="UP001596044">
    <property type="component" value="Unassembled WGS sequence"/>
</dbReference>
<feature type="transmembrane region" description="Helical" evidence="6">
    <location>
        <begin position="12"/>
        <end position="30"/>
    </location>
</feature>
<dbReference type="PROSITE" id="PS50883">
    <property type="entry name" value="EAL"/>
    <property type="match status" value="1"/>
</dbReference>
<keyword evidence="5 6" id="KW-0472">Membrane</keyword>
<dbReference type="CDD" id="cd01948">
    <property type="entry name" value="EAL"/>
    <property type="match status" value="1"/>
</dbReference>
<evidence type="ECO:0000256" key="5">
    <source>
        <dbReference type="ARBA" id="ARBA00023136"/>
    </source>
</evidence>
<evidence type="ECO:0000256" key="3">
    <source>
        <dbReference type="ARBA" id="ARBA00022692"/>
    </source>
</evidence>
<proteinExistence type="predicted"/>
<dbReference type="InterPro" id="IPR000160">
    <property type="entry name" value="GGDEF_dom"/>
</dbReference>
<accession>A0ABW0KH26</accession>
<dbReference type="InterPro" id="IPR029787">
    <property type="entry name" value="Nucleotide_cyclase"/>
</dbReference>
<dbReference type="Pfam" id="PF00563">
    <property type="entry name" value="EAL"/>
    <property type="match status" value="1"/>
</dbReference>
<evidence type="ECO:0000313" key="10">
    <source>
        <dbReference type="EMBL" id="MFC5451882.1"/>
    </source>
</evidence>
<evidence type="ECO:0000259" key="8">
    <source>
        <dbReference type="PROSITE" id="PS50885"/>
    </source>
</evidence>
<dbReference type="Pfam" id="PF00672">
    <property type="entry name" value="HAMP"/>
    <property type="match status" value="1"/>
</dbReference>
<dbReference type="Gene3D" id="3.30.450.20">
    <property type="entry name" value="PAS domain"/>
    <property type="match status" value="2"/>
</dbReference>
<comment type="subcellular location">
    <subcellularLocation>
        <location evidence="1">Cell membrane</location>
        <topology evidence="1">Multi-pass membrane protein</topology>
    </subcellularLocation>
</comment>
<keyword evidence="3 6" id="KW-0812">Transmembrane</keyword>
<dbReference type="Pfam" id="PF00990">
    <property type="entry name" value="GGDEF"/>
    <property type="match status" value="1"/>
</dbReference>
<dbReference type="InterPro" id="IPR001633">
    <property type="entry name" value="EAL_dom"/>
</dbReference>
<feature type="domain" description="HAMP" evidence="8">
    <location>
        <begin position="300"/>
        <end position="352"/>
    </location>
</feature>
<dbReference type="CDD" id="cd12912">
    <property type="entry name" value="PDC2_MCP_like"/>
    <property type="match status" value="1"/>
</dbReference>
<dbReference type="CDD" id="cd06225">
    <property type="entry name" value="HAMP"/>
    <property type="match status" value="1"/>
</dbReference>
<dbReference type="Gene3D" id="1.10.8.500">
    <property type="entry name" value="HAMP domain in histidine kinase"/>
    <property type="match status" value="1"/>
</dbReference>
<dbReference type="CDD" id="cd01949">
    <property type="entry name" value="GGDEF"/>
    <property type="match status" value="1"/>
</dbReference>
<sequence>MRSLSVRNKLIVSVSFILCIPCILIGWISYQTSYKQLNEHTMESIQRDVQLLNANVERNVELWERDVAFLAQTIHLEKVGKTMTAEDPIIRELIDRHQALHPELNTTTVATEDGMLMTAPKDMSLEPGYDPRQQLWYQAAMANPGRTTITPPRVSKALNRLVVQIAAATSDRQGVVGVGLLLDELTRSVNQINIARGGFVYIVDRDGIVVASTIEPIAERAKGEHIQRILQQNEGTISFQRDGTNKEAVFQTNELTGWKIVGEVDRQELIASVRPIFNTTLVVLLIAIFLTACLISLIIRTITLPLKELAVASERVSGGNFNEHVTITSNDEFQKLGEAYNHMMDSLSQFAFYDPLTMLPNRRQFTASLEQAVGKAAAHKGKMAIIFIDVDNFKRINDTLGHSVGDMLLQKFAYRLQYVIGSHGVAARLGGDEFVVLLQQQQAQTEYVELIASLLRDSCVRPLELQHQSIHVNMSMGIAVYPDHGKNGEELLKHADMAMYKAKELGKNNYQFFDCDMIEVVTRKSLIEQLLRTALDKNEFAVHYQPQMAAATGDIRGFEALVRWDSPERGPISPVEFIPIAEEMGLIAYIDQWVMLQACRKNVEFQKRFGRPYLMSVNISALQLKQRYFAENVEAILKETQMKPEHLEIEITESVLIESLESSVAALWKLESLGVKIALDDFGTGYSSLSYLKVLPIHTLKIDKSFVQGMTSASAEKAITESIIDLVHKLGHGVVAEGVETEEQLALLKTWNCDFVQGYFFSKPVAEDQLINLISDTNNGLVAPN</sequence>
<feature type="domain" description="EAL" evidence="7">
    <location>
        <begin position="524"/>
        <end position="778"/>
    </location>
</feature>
<keyword evidence="4 6" id="KW-1133">Transmembrane helix</keyword>
<dbReference type="CDD" id="cd18773">
    <property type="entry name" value="PDC1_HK_sensor"/>
    <property type="match status" value="1"/>
</dbReference>
<keyword evidence="11" id="KW-1185">Reference proteome</keyword>
<gene>
    <name evidence="10" type="ORF">ACFPOG_27135</name>
</gene>
<comment type="caution">
    <text evidence="10">The sequence shown here is derived from an EMBL/GenBank/DDBJ whole genome shotgun (WGS) entry which is preliminary data.</text>
</comment>
<evidence type="ECO:0000256" key="6">
    <source>
        <dbReference type="SAM" id="Phobius"/>
    </source>
</evidence>
<name>A0ABW0KH26_9BACL</name>
<organism evidence="10 11">
    <name type="scientific">Paenibacillus aestuarii</name>
    <dbReference type="NCBI Taxonomy" id="516965"/>
    <lineage>
        <taxon>Bacteria</taxon>
        <taxon>Bacillati</taxon>
        <taxon>Bacillota</taxon>
        <taxon>Bacilli</taxon>
        <taxon>Bacillales</taxon>
        <taxon>Paenibacillaceae</taxon>
        <taxon>Paenibacillus</taxon>
    </lineage>
</organism>
<dbReference type="SMART" id="SM00267">
    <property type="entry name" value="GGDEF"/>
    <property type="match status" value="1"/>
</dbReference>
<dbReference type="PANTHER" id="PTHR33121:SF71">
    <property type="entry name" value="OXYGEN SENSOR PROTEIN DOSP"/>
    <property type="match status" value="1"/>
</dbReference>
<evidence type="ECO:0000259" key="7">
    <source>
        <dbReference type="PROSITE" id="PS50883"/>
    </source>
</evidence>
<dbReference type="SUPFAM" id="SSF55073">
    <property type="entry name" value="Nucleotide cyclase"/>
    <property type="match status" value="1"/>
</dbReference>